<dbReference type="AlphaFoldDB" id="A0AAP0ISI6"/>
<feature type="region of interest" description="Disordered" evidence="1">
    <location>
        <begin position="1"/>
        <end position="109"/>
    </location>
</feature>
<comment type="caution">
    <text evidence="2">The sequence shown here is derived from an EMBL/GenBank/DDBJ whole genome shotgun (WGS) entry which is preliminary data.</text>
</comment>
<dbReference type="EMBL" id="JBBNAF010000008">
    <property type="protein sequence ID" value="KAK9120959.1"/>
    <property type="molecule type" value="Genomic_DNA"/>
</dbReference>
<sequence length="170" mass="18995">MTETTATRWRDPRVTARPAIPERAAESETQRRELRAKKETDLGGGKEKEKEEEEEEEGGGVGGDLAPSIFKSRDLMNAEMHRSASTTRASEEFIIHGSSPSSKGSPGLRSSVDADELLLPMYDPLSDFAKRERQRVKLAERAIHLIPVVGDEFGFDFDYGDGFVRFNHLN</sequence>
<accession>A0AAP0ISI6</accession>
<organism evidence="2 3">
    <name type="scientific">Stephania yunnanensis</name>
    <dbReference type="NCBI Taxonomy" id="152371"/>
    <lineage>
        <taxon>Eukaryota</taxon>
        <taxon>Viridiplantae</taxon>
        <taxon>Streptophyta</taxon>
        <taxon>Embryophyta</taxon>
        <taxon>Tracheophyta</taxon>
        <taxon>Spermatophyta</taxon>
        <taxon>Magnoliopsida</taxon>
        <taxon>Ranunculales</taxon>
        <taxon>Menispermaceae</taxon>
        <taxon>Menispermoideae</taxon>
        <taxon>Cissampelideae</taxon>
        <taxon>Stephania</taxon>
    </lineage>
</organism>
<gene>
    <name evidence="2" type="ORF">Syun_018576</name>
</gene>
<dbReference type="Proteomes" id="UP001420932">
    <property type="component" value="Unassembled WGS sequence"/>
</dbReference>
<evidence type="ECO:0000313" key="3">
    <source>
        <dbReference type="Proteomes" id="UP001420932"/>
    </source>
</evidence>
<protein>
    <submittedName>
        <fullName evidence="2">Uncharacterized protein</fullName>
    </submittedName>
</protein>
<reference evidence="2 3" key="1">
    <citation type="submission" date="2024-01" db="EMBL/GenBank/DDBJ databases">
        <title>Genome assemblies of Stephania.</title>
        <authorList>
            <person name="Yang L."/>
        </authorList>
    </citation>
    <scope>NUCLEOTIDE SEQUENCE [LARGE SCALE GENOMIC DNA]</scope>
    <source>
        <strain evidence="2">YNDBR</strain>
        <tissue evidence="2">Leaf</tissue>
    </source>
</reference>
<evidence type="ECO:0000256" key="1">
    <source>
        <dbReference type="SAM" id="MobiDB-lite"/>
    </source>
</evidence>
<keyword evidence="3" id="KW-1185">Reference proteome</keyword>
<feature type="compositionally biased region" description="Low complexity" evidence="1">
    <location>
        <begin position="97"/>
        <end position="109"/>
    </location>
</feature>
<proteinExistence type="predicted"/>
<feature type="compositionally biased region" description="Basic and acidic residues" evidence="1">
    <location>
        <begin position="23"/>
        <end position="49"/>
    </location>
</feature>
<name>A0AAP0ISI6_9MAGN</name>
<dbReference type="PANTHER" id="PTHR34189:SF4">
    <property type="entry name" value="TRANSMEMBRANE PROTEIN"/>
    <property type="match status" value="1"/>
</dbReference>
<evidence type="ECO:0000313" key="2">
    <source>
        <dbReference type="EMBL" id="KAK9120959.1"/>
    </source>
</evidence>
<feature type="compositionally biased region" description="Basic and acidic residues" evidence="1">
    <location>
        <begin position="71"/>
        <end position="82"/>
    </location>
</feature>
<dbReference type="PANTHER" id="PTHR34189">
    <property type="entry name" value="TRANSMEMBRANE PROTEIN"/>
    <property type="match status" value="1"/>
</dbReference>